<dbReference type="EMBL" id="BLAL01000027">
    <property type="protein sequence ID" value="GES76999.1"/>
    <property type="molecule type" value="Genomic_DNA"/>
</dbReference>
<name>A0A2Z6S4T7_9GLOM</name>
<protein>
    <submittedName>
        <fullName evidence="1">Uncharacterized protein</fullName>
    </submittedName>
</protein>
<organism evidence="1 3">
    <name type="scientific">Rhizophagus clarus</name>
    <dbReference type="NCBI Taxonomy" id="94130"/>
    <lineage>
        <taxon>Eukaryota</taxon>
        <taxon>Fungi</taxon>
        <taxon>Fungi incertae sedis</taxon>
        <taxon>Mucoromycota</taxon>
        <taxon>Glomeromycotina</taxon>
        <taxon>Glomeromycetes</taxon>
        <taxon>Glomerales</taxon>
        <taxon>Glomeraceae</taxon>
        <taxon>Rhizophagus</taxon>
    </lineage>
</organism>
<evidence type="ECO:0000313" key="3">
    <source>
        <dbReference type="Proteomes" id="UP000247702"/>
    </source>
</evidence>
<dbReference type="AlphaFoldDB" id="A0A2Z6S4T7"/>
<proteinExistence type="predicted"/>
<dbReference type="OrthoDB" id="2397389at2759"/>
<comment type="caution">
    <text evidence="1">The sequence shown here is derived from an EMBL/GenBank/DDBJ whole genome shotgun (WGS) entry which is preliminary data.</text>
</comment>
<reference evidence="1 3" key="1">
    <citation type="submission" date="2017-11" db="EMBL/GenBank/DDBJ databases">
        <title>The genome of Rhizophagus clarus HR1 reveals common genetic basis of auxotrophy among arbuscular mycorrhizal fungi.</title>
        <authorList>
            <person name="Kobayashi Y."/>
        </authorList>
    </citation>
    <scope>NUCLEOTIDE SEQUENCE [LARGE SCALE GENOMIC DNA]</scope>
    <source>
        <strain evidence="1 3">HR1</strain>
    </source>
</reference>
<dbReference type="Proteomes" id="UP000247702">
    <property type="component" value="Unassembled WGS sequence"/>
</dbReference>
<accession>A0A2Z6S4T7</accession>
<dbReference type="EMBL" id="BEXD01002746">
    <property type="protein sequence ID" value="GBB99276.1"/>
    <property type="molecule type" value="Genomic_DNA"/>
</dbReference>
<reference evidence="2" key="2">
    <citation type="submission" date="2019-10" db="EMBL/GenBank/DDBJ databases">
        <title>Conservation and host-specific expression of non-tandemly repeated heterogenous ribosome RNA gene in arbuscular mycorrhizal fungi.</title>
        <authorList>
            <person name="Maeda T."/>
            <person name="Kobayashi Y."/>
            <person name="Nakagawa T."/>
            <person name="Ezawa T."/>
            <person name="Yamaguchi K."/>
            <person name="Bino T."/>
            <person name="Nishimoto Y."/>
            <person name="Shigenobu S."/>
            <person name="Kawaguchi M."/>
        </authorList>
    </citation>
    <scope>NUCLEOTIDE SEQUENCE</scope>
    <source>
        <strain evidence="2">HR1</strain>
    </source>
</reference>
<keyword evidence="3" id="KW-1185">Reference proteome</keyword>
<gene>
    <name evidence="2" type="ORF">RCL2_000438700</name>
    <name evidence="1" type="ORF">RclHR1_03470011</name>
</gene>
<evidence type="ECO:0000313" key="1">
    <source>
        <dbReference type="EMBL" id="GBB99276.1"/>
    </source>
</evidence>
<dbReference type="Proteomes" id="UP000615446">
    <property type="component" value="Unassembled WGS sequence"/>
</dbReference>
<sequence>MTYSSSSTEPDMDELNELQNKMVQPISHFSKTCRIRIKDNNFLLNLVNHISDQRAEFQKFVKESITHNLKMCTHADDLIVFAENCNDDGINEDDLLELLRPLLSDSKLYKSKAKLIKDLLERFGISLNGIVNEIFEYHKKITRERDSLFNIFKMNNDFIEGASSAVIPVAKAVVGLSLVILGSATAVTVSTMVAENVKQFSQFLREIQHILCTIINEIFTPYEYFWECQIIEIELIIKQLEHYDQQTIKLIARGILTKAKKILASSESYNINMRQALNRDSILI</sequence>
<evidence type="ECO:0000313" key="2">
    <source>
        <dbReference type="EMBL" id="GES76999.1"/>
    </source>
</evidence>